<gene>
    <name evidence="3" type="ORF">LCGC14_1264490</name>
</gene>
<keyword evidence="1" id="KW-1133">Transmembrane helix</keyword>
<protein>
    <recommendedName>
        <fullName evidence="2">Mce/MlaD domain-containing protein</fullName>
    </recommendedName>
</protein>
<name>A0A0F9NGP6_9ZZZZ</name>
<keyword evidence="1" id="KW-0812">Transmembrane</keyword>
<comment type="caution">
    <text evidence="3">The sequence shown here is derived from an EMBL/GenBank/DDBJ whole genome shotgun (WGS) entry which is preliminary data.</text>
</comment>
<accession>A0A0F9NGP6</accession>
<dbReference type="InterPro" id="IPR003399">
    <property type="entry name" value="Mce/MlaD"/>
</dbReference>
<dbReference type="AlphaFoldDB" id="A0A0F9NGP6"/>
<evidence type="ECO:0000256" key="1">
    <source>
        <dbReference type="SAM" id="Phobius"/>
    </source>
</evidence>
<feature type="domain" description="Mce/MlaD" evidence="2">
    <location>
        <begin position="35"/>
        <end position="111"/>
    </location>
</feature>
<dbReference type="EMBL" id="LAZR01007040">
    <property type="protein sequence ID" value="KKM87880.1"/>
    <property type="molecule type" value="Genomic_DNA"/>
</dbReference>
<keyword evidence="1" id="KW-0472">Membrane</keyword>
<feature type="transmembrane region" description="Helical" evidence="1">
    <location>
        <begin position="7"/>
        <end position="32"/>
    </location>
</feature>
<proteinExistence type="predicted"/>
<evidence type="ECO:0000259" key="2">
    <source>
        <dbReference type="Pfam" id="PF02470"/>
    </source>
</evidence>
<sequence>MKRELKIGIFISIALLIVAVAVLVVGDLSVLFRKPGYSLYVSFDTAAGLEKRAVVRMAGVKIGYVKDIRLIGSRANVLLNINSGIEVPQGSKATLASLGLLGEKHLELLPGAEPGICQPGDTLEGVPPVSFDQMGTMLLSIGNEFKEMGRIISELIGGEESRDNFRNTLSNLSSFSSDLKEFFGVNKEELQKGLQSSSQAAQKFDKRVEEVSRNIDELIFMLKDVVEENRENIKINLSNIQGLIKEIEQSLKLMNESLEKINKGEGTLGKLISQPGLYARAEGAVGELEKLIYPVSHLRFTGDLRIEYYGKSNLLKNYFTFGIWPTEKKFLLAQVIHDPWLDRFVYSSQFGIRRGGVAPRVGIMESKVGAGVDYYAFRDRLKFSLDIFDFNRRPHPHFRFWTRFAASKHFNLLLGVDNFTLTLTREIYFGLELGF</sequence>
<dbReference type="PANTHER" id="PTHR33371:SF4">
    <property type="entry name" value="INTERMEMBRANE PHOSPHOLIPID TRANSPORT SYSTEM BINDING PROTEIN MLAD"/>
    <property type="match status" value="1"/>
</dbReference>
<dbReference type="PANTHER" id="PTHR33371">
    <property type="entry name" value="INTERMEMBRANE PHOSPHOLIPID TRANSPORT SYSTEM BINDING PROTEIN MLAD-RELATED"/>
    <property type="match status" value="1"/>
</dbReference>
<reference evidence="3" key="1">
    <citation type="journal article" date="2015" name="Nature">
        <title>Complex archaea that bridge the gap between prokaryotes and eukaryotes.</title>
        <authorList>
            <person name="Spang A."/>
            <person name="Saw J.H."/>
            <person name="Jorgensen S.L."/>
            <person name="Zaremba-Niedzwiedzka K."/>
            <person name="Martijn J."/>
            <person name="Lind A.E."/>
            <person name="van Eijk R."/>
            <person name="Schleper C."/>
            <person name="Guy L."/>
            <person name="Ettema T.J."/>
        </authorList>
    </citation>
    <scope>NUCLEOTIDE SEQUENCE</scope>
</reference>
<dbReference type="InterPro" id="IPR052336">
    <property type="entry name" value="MlaD_Phospholipid_Transporter"/>
</dbReference>
<organism evidence="3">
    <name type="scientific">marine sediment metagenome</name>
    <dbReference type="NCBI Taxonomy" id="412755"/>
    <lineage>
        <taxon>unclassified sequences</taxon>
        <taxon>metagenomes</taxon>
        <taxon>ecological metagenomes</taxon>
    </lineage>
</organism>
<dbReference type="Pfam" id="PF02470">
    <property type="entry name" value="MlaD"/>
    <property type="match status" value="1"/>
</dbReference>
<evidence type="ECO:0000313" key="3">
    <source>
        <dbReference type="EMBL" id="KKM87880.1"/>
    </source>
</evidence>